<dbReference type="OrthoDB" id="62853at2759"/>
<feature type="transmembrane region" description="Helical" evidence="2">
    <location>
        <begin position="114"/>
        <end position="136"/>
    </location>
</feature>
<feature type="region of interest" description="Disordered" evidence="1">
    <location>
        <begin position="1"/>
        <end position="69"/>
    </location>
</feature>
<dbReference type="InterPro" id="IPR000313">
    <property type="entry name" value="PWWP_dom"/>
</dbReference>
<accession>A0A0L0SCH2</accession>
<dbReference type="VEuPathDB" id="FungiDB:AMAG_05516"/>
<feature type="compositionally biased region" description="Low complexity" evidence="1">
    <location>
        <begin position="12"/>
        <end position="36"/>
    </location>
</feature>
<reference evidence="5" key="2">
    <citation type="submission" date="2009-11" db="EMBL/GenBank/DDBJ databases">
        <title>The Genome Sequence of Allomyces macrogynus strain ATCC 38327.</title>
        <authorList>
            <consortium name="The Broad Institute Genome Sequencing Platform"/>
            <person name="Russ C."/>
            <person name="Cuomo C."/>
            <person name="Shea T."/>
            <person name="Young S.K."/>
            <person name="Zeng Q."/>
            <person name="Koehrsen M."/>
            <person name="Haas B."/>
            <person name="Borodovsky M."/>
            <person name="Guigo R."/>
            <person name="Alvarado L."/>
            <person name="Berlin A."/>
            <person name="Borenstein D."/>
            <person name="Chen Z."/>
            <person name="Engels R."/>
            <person name="Freedman E."/>
            <person name="Gellesch M."/>
            <person name="Goldberg J."/>
            <person name="Griggs A."/>
            <person name="Gujja S."/>
            <person name="Heiman D."/>
            <person name="Hepburn T."/>
            <person name="Howarth C."/>
            <person name="Jen D."/>
            <person name="Larson L."/>
            <person name="Lewis B."/>
            <person name="Mehta T."/>
            <person name="Park D."/>
            <person name="Pearson M."/>
            <person name="Roberts A."/>
            <person name="Saif S."/>
            <person name="Shenoy N."/>
            <person name="Sisk P."/>
            <person name="Stolte C."/>
            <person name="Sykes S."/>
            <person name="Walk T."/>
            <person name="White J."/>
            <person name="Yandava C."/>
            <person name="Burger G."/>
            <person name="Gray M.W."/>
            <person name="Holland P.W.H."/>
            <person name="King N."/>
            <person name="Lang F.B.F."/>
            <person name="Roger A.J."/>
            <person name="Ruiz-Trillo I."/>
            <person name="Lander E."/>
            <person name="Nusbaum C."/>
        </authorList>
    </citation>
    <scope>NUCLEOTIDE SEQUENCE [LARGE SCALE GENOMIC DNA]</scope>
    <source>
        <strain evidence="5">ATCC 38327</strain>
    </source>
</reference>
<name>A0A0L0SCH2_ALLM3</name>
<sequence>MDVDTPAEAEPTESAPATAPASDAEGAAEAPKTPKTPARRKSKPRRITMTKTRRSSTARHRADLVRFDADDEPPKVDDVVFAQVKGHPFWPAMVLADSNVPAEMLAQRKHPSEVPVIFFGSFQLYVLALFSISLWFDHE</sequence>
<dbReference type="Proteomes" id="UP000054350">
    <property type="component" value="Unassembled WGS sequence"/>
</dbReference>
<evidence type="ECO:0000313" key="5">
    <source>
        <dbReference type="Proteomes" id="UP000054350"/>
    </source>
</evidence>
<evidence type="ECO:0000313" key="4">
    <source>
        <dbReference type="EMBL" id="KNE60085.1"/>
    </source>
</evidence>
<organism evidence="4 5">
    <name type="scientific">Allomyces macrogynus (strain ATCC 38327)</name>
    <name type="common">Allomyces javanicus var. macrogynus</name>
    <dbReference type="NCBI Taxonomy" id="578462"/>
    <lineage>
        <taxon>Eukaryota</taxon>
        <taxon>Fungi</taxon>
        <taxon>Fungi incertae sedis</taxon>
        <taxon>Blastocladiomycota</taxon>
        <taxon>Blastocladiomycetes</taxon>
        <taxon>Blastocladiales</taxon>
        <taxon>Blastocladiaceae</taxon>
        <taxon>Allomyces</taxon>
    </lineage>
</organism>
<dbReference type="PROSITE" id="PS50812">
    <property type="entry name" value="PWWP"/>
    <property type="match status" value="1"/>
</dbReference>
<keyword evidence="2" id="KW-1133">Transmembrane helix</keyword>
<gene>
    <name evidence="4" type="ORF">AMAG_05516</name>
</gene>
<keyword evidence="5" id="KW-1185">Reference proteome</keyword>
<evidence type="ECO:0000259" key="3">
    <source>
        <dbReference type="PROSITE" id="PS50812"/>
    </source>
</evidence>
<dbReference type="EMBL" id="GG745335">
    <property type="protein sequence ID" value="KNE60085.1"/>
    <property type="molecule type" value="Genomic_DNA"/>
</dbReference>
<dbReference type="AlphaFoldDB" id="A0A0L0SCH2"/>
<dbReference type="Pfam" id="PF00855">
    <property type="entry name" value="PWWP"/>
    <property type="match status" value="1"/>
</dbReference>
<proteinExistence type="predicted"/>
<evidence type="ECO:0000256" key="1">
    <source>
        <dbReference type="SAM" id="MobiDB-lite"/>
    </source>
</evidence>
<dbReference type="Gene3D" id="2.30.30.140">
    <property type="match status" value="1"/>
</dbReference>
<keyword evidence="2" id="KW-0812">Transmembrane</keyword>
<keyword evidence="2" id="KW-0472">Membrane</keyword>
<feature type="compositionally biased region" description="Acidic residues" evidence="1">
    <location>
        <begin position="1"/>
        <end position="11"/>
    </location>
</feature>
<dbReference type="SUPFAM" id="SSF63748">
    <property type="entry name" value="Tudor/PWWP/MBT"/>
    <property type="match status" value="1"/>
</dbReference>
<evidence type="ECO:0000256" key="2">
    <source>
        <dbReference type="SAM" id="Phobius"/>
    </source>
</evidence>
<feature type="compositionally biased region" description="Basic residues" evidence="1">
    <location>
        <begin position="37"/>
        <end position="59"/>
    </location>
</feature>
<dbReference type="SMART" id="SM00293">
    <property type="entry name" value="PWWP"/>
    <property type="match status" value="1"/>
</dbReference>
<reference evidence="4 5" key="1">
    <citation type="submission" date="2009-11" db="EMBL/GenBank/DDBJ databases">
        <title>Annotation of Allomyces macrogynus ATCC 38327.</title>
        <authorList>
            <consortium name="The Broad Institute Genome Sequencing Platform"/>
            <person name="Russ C."/>
            <person name="Cuomo C."/>
            <person name="Burger G."/>
            <person name="Gray M.W."/>
            <person name="Holland P.W.H."/>
            <person name="King N."/>
            <person name="Lang F.B.F."/>
            <person name="Roger A.J."/>
            <person name="Ruiz-Trillo I."/>
            <person name="Young S.K."/>
            <person name="Zeng Q."/>
            <person name="Gargeya S."/>
            <person name="Fitzgerald M."/>
            <person name="Haas B."/>
            <person name="Abouelleil A."/>
            <person name="Alvarado L."/>
            <person name="Arachchi H.M."/>
            <person name="Berlin A."/>
            <person name="Chapman S.B."/>
            <person name="Gearin G."/>
            <person name="Goldberg J."/>
            <person name="Griggs A."/>
            <person name="Gujja S."/>
            <person name="Hansen M."/>
            <person name="Heiman D."/>
            <person name="Howarth C."/>
            <person name="Larimer J."/>
            <person name="Lui A."/>
            <person name="MacDonald P.J.P."/>
            <person name="McCowen C."/>
            <person name="Montmayeur A."/>
            <person name="Murphy C."/>
            <person name="Neiman D."/>
            <person name="Pearson M."/>
            <person name="Priest M."/>
            <person name="Roberts A."/>
            <person name="Saif S."/>
            <person name="Shea T."/>
            <person name="Sisk P."/>
            <person name="Stolte C."/>
            <person name="Sykes S."/>
            <person name="Wortman J."/>
            <person name="Nusbaum C."/>
            <person name="Birren B."/>
        </authorList>
    </citation>
    <scope>NUCLEOTIDE SEQUENCE [LARGE SCALE GENOMIC DNA]</scope>
    <source>
        <strain evidence="4 5">ATCC 38327</strain>
    </source>
</reference>
<feature type="compositionally biased region" description="Basic and acidic residues" evidence="1">
    <location>
        <begin position="60"/>
        <end position="69"/>
    </location>
</feature>
<feature type="domain" description="PWWP" evidence="3">
    <location>
        <begin position="76"/>
        <end position="139"/>
    </location>
</feature>
<protein>
    <recommendedName>
        <fullName evidence="3">PWWP domain-containing protein</fullName>
    </recommendedName>
</protein>